<proteinExistence type="predicted"/>
<accession>A0A512DFX2</accession>
<dbReference type="AlphaFoldDB" id="A0A512DFX2"/>
<feature type="transmembrane region" description="Helical" evidence="6">
    <location>
        <begin position="21"/>
        <end position="47"/>
    </location>
</feature>
<reference evidence="8 9" key="1">
    <citation type="submission" date="2019-07" db="EMBL/GenBank/DDBJ databases">
        <title>Whole genome shotgun sequence of Cellulomonas aerilata NBRC 106308.</title>
        <authorList>
            <person name="Hosoyama A."/>
            <person name="Uohara A."/>
            <person name="Ohji S."/>
            <person name="Ichikawa N."/>
        </authorList>
    </citation>
    <scope>NUCLEOTIDE SEQUENCE [LARGE SCALE GENOMIC DNA]</scope>
    <source>
        <strain evidence="8 9">NBRC 106308</strain>
    </source>
</reference>
<keyword evidence="2 6" id="KW-0812">Transmembrane</keyword>
<evidence type="ECO:0000313" key="8">
    <source>
        <dbReference type="EMBL" id="GEO35361.1"/>
    </source>
</evidence>
<evidence type="ECO:0000256" key="1">
    <source>
        <dbReference type="ARBA" id="ARBA00004141"/>
    </source>
</evidence>
<dbReference type="InterPro" id="IPR052165">
    <property type="entry name" value="Membrane_assoc_protease"/>
</dbReference>
<comment type="caution">
    <text evidence="8">The sequence shown here is derived from an EMBL/GenBank/DDBJ whole genome shotgun (WGS) entry which is preliminary data.</text>
</comment>
<dbReference type="PANTHER" id="PTHR33507:SF3">
    <property type="entry name" value="INNER MEMBRANE PROTEIN YBBJ"/>
    <property type="match status" value="1"/>
</dbReference>
<gene>
    <name evidence="8" type="ORF">CAE01nite_30860</name>
</gene>
<dbReference type="InterPro" id="IPR012340">
    <property type="entry name" value="NA-bd_OB-fold"/>
</dbReference>
<organism evidence="8 9">
    <name type="scientific">Cellulomonas aerilata</name>
    <dbReference type="NCBI Taxonomy" id="515326"/>
    <lineage>
        <taxon>Bacteria</taxon>
        <taxon>Bacillati</taxon>
        <taxon>Actinomycetota</taxon>
        <taxon>Actinomycetes</taxon>
        <taxon>Micrococcales</taxon>
        <taxon>Cellulomonadaceae</taxon>
        <taxon>Cellulomonas</taxon>
    </lineage>
</organism>
<dbReference type="Gene3D" id="2.40.50.140">
    <property type="entry name" value="Nucleic acid-binding proteins"/>
    <property type="match status" value="1"/>
</dbReference>
<evidence type="ECO:0000313" key="9">
    <source>
        <dbReference type="Proteomes" id="UP000321181"/>
    </source>
</evidence>
<sequence length="192" mass="20521">MPERTRFDAGLPPRRETTVDWLWWLGAALLLIAIEVLTLDLVLLMFAGGAVAAGIANLLGASLPVQILVFAAVSVLLLVSLRPWLLRHLRTRVPLVETNAAAQVGRQAIVVQDVDVHGGRVKLSGEVWSARAAREGVVFPAGAELRVVRIDGATAVVDDASVGPPRQATPTPDPSVTHPPSRPRAHRPEETA</sequence>
<protein>
    <recommendedName>
        <fullName evidence="7">NfeD-like C-terminal domain-containing protein</fullName>
    </recommendedName>
</protein>
<evidence type="ECO:0000256" key="3">
    <source>
        <dbReference type="ARBA" id="ARBA00022989"/>
    </source>
</evidence>
<dbReference type="PANTHER" id="PTHR33507">
    <property type="entry name" value="INNER MEMBRANE PROTEIN YBBJ"/>
    <property type="match status" value="1"/>
</dbReference>
<evidence type="ECO:0000259" key="7">
    <source>
        <dbReference type="Pfam" id="PF01957"/>
    </source>
</evidence>
<comment type="subcellular location">
    <subcellularLocation>
        <location evidence="1">Membrane</location>
        <topology evidence="1">Multi-pass membrane protein</topology>
    </subcellularLocation>
</comment>
<evidence type="ECO:0000256" key="4">
    <source>
        <dbReference type="ARBA" id="ARBA00023136"/>
    </source>
</evidence>
<feature type="region of interest" description="Disordered" evidence="5">
    <location>
        <begin position="158"/>
        <end position="192"/>
    </location>
</feature>
<evidence type="ECO:0000256" key="6">
    <source>
        <dbReference type="SAM" id="Phobius"/>
    </source>
</evidence>
<dbReference type="SUPFAM" id="SSF141322">
    <property type="entry name" value="NfeD domain-like"/>
    <property type="match status" value="1"/>
</dbReference>
<dbReference type="InterPro" id="IPR002810">
    <property type="entry name" value="NfeD-like_C"/>
</dbReference>
<keyword evidence="4 6" id="KW-0472">Membrane</keyword>
<dbReference type="GO" id="GO:0005886">
    <property type="term" value="C:plasma membrane"/>
    <property type="evidence" value="ECO:0007669"/>
    <property type="project" value="TreeGrafter"/>
</dbReference>
<feature type="domain" description="NfeD-like C-terminal" evidence="7">
    <location>
        <begin position="102"/>
        <end position="157"/>
    </location>
</feature>
<evidence type="ECO:0000256" key="2">
    <source>
        <dbReference type="ARBA" id="ARBA00022692"/>
    </source>
</evidence>
<evidence type="ECO:0000256" key="5">
    <source>
        <dbReference type="SAM" id="MobiDB-lite"/>
    </source>
</evidence>
<dbReference type="EMBL" id="BJYY01000019">
    <property type="protein sequence ID" value="GEO35361.1"/>
    <property type="molecule type" value="Genomic_DNA"/>
</dbReference>
<keyword evidence="9" id="KW-1185">Reference proteome</keyword>
<keyword evidence="3 6" id="KW-1133">Transmembrane helix</keyword>
<dbReference type="Pfam" id="PF01957">
    <property type="entry name" value="NfeD"/>
    <property type="match status" value="1"/>
</dbReference>
<name>A0A512DFX2_9CELL</name>
<feature type="transmembrane region" description="Helical" evidence="6">
    <location>
        <begin position="67"/>
        <end position="85"/>
    </location>
</feature>
<dbReference type="Proteomes" id="UP000321181">
    <property type="component" value="Unassembled WGS sequence"/>
</dbReference>